<proteinExistence type="predicted"/>
<dbReference type="AlphaFoldDB" id="A0A316E0X1"/>
<sequence>MHPLWGYIDVFTSTISYLLECYKEYLTKRIPEKRNELTEWYKEFKEPYNRIVSESVINDKNKASG</sequence>
<gene>
    <name evidence="1" type="ORF">LX92_01607</name>
</gene>
<protein>
    <submittedName>
        <fullName evidence="1">Uncharacterized protein</fullName>
    </submittedName>
</protein>
<name>A0A316E0X1_9FLAO</name>
<dbReference type="EMBL" id="QGGQ01000003">
    <property type="protein sequence ID" value="PWK24021.1"/>
    <property type="molecule type" value="Genomic_DNA"/>
</dbReference>
<organism evidence="1 2">
    <name type="scientific">Maribacter polysiphoniae</name>
    <dbReference type="NCBI Taxonomy" id="429344"/>
    <lineage>
        <taxon>Bacteria</taxon>
        <taxon>Pseudomonadati</taxon>
        <taxon>Bacteroidota</taxon>
        <taxon>Flavobacteriia</taxon>
        <taxon>Flavobacteriales</taxon>
        <taxon>Flavobacteriaceae</taxon>
        <taxon>Maribacter</taxon>
    </lineage>
</organism>
<evidence type="ECO:0000313" key="2">
    <source>
        <dbReference type="Proteomes" id="UP000245667"/>
    </source>
</evidence>
<reference evidence="1 2" key="1">
    <citation type="submission" date="2018-05" db="EMBL/GenBank/DDBJ databases">
        <title>Genomic Encyclopedia of Archaeal and Bacterial Type Strains, Phase II (KMG-II): from individual species to whole genera.</title>
        <authorList>
            <person name="Goeker M."/>
        </authorList>
    </citation>
    <scope>NUCLEOTIDE SEQUENCE [LARGE SCALE GENOMIC DNA]</scope>
    <source>
        <strain evidence="1 2">DSM 23514</strain>
    </source>
</reference>
<evidence type="ECO:0000313" key="1">
    <source>
        <dbReference type="EMBL" id="PWK24021.1"/>
    </source>
</evidence>
<comment type="caution">
    <text evidence="1">The sequence shown here is derived from an EMBL/GenBank/DDBJ whole genome shotgun (WGS) entry which is preliminary data.</text>
</comment>
<accession>A0A316E0X1</accession>
<dbReference type="Proteomes" id="UP000245667">
    <property type="component" value="Unassembled WGS sequence"/>
</dbReference>